<gene>
    <name evidence="7" type="ORF">SAMN05444273_101373</name>
</gene>
<dbReference type="InterPro" id="IPR007371">
    <property type="entry name" value="TPK_catalytic"/>
</dbReference>
<keyword evidence="8" id="KW-1185">Reference proteome</keyword>
<evidence type="ECO:0000256" key="2">
    <source>
        <dbReference type="ARBA" id="ARBA00022741"/>
    </source>
</evidence>
<dbReference type="NCBIfam" id="TIGR01378">
    <property type="entry name" value="thi_PPkinase"/>
    <property type="match status" value="1"/>
</dbReference>
<dbReference type="CDD" id="cd07995">
    <property type="entry name" value="TPK"/>
    <property type="match status" value="1"/>
</dbReference>
<dbReference type="InterPro" id="IPR006282">
    <property type="entry name" value="Thi_PPkinase"/>
</dbReference>
<dbReference type="GO" id="GO:0004788">
    <property type="term" value="F:thiamine diphosphokinase activity"/>
    <property type="evidence" value="ECO:0007669"/>
    <property type="project" value="UniProtKB-UniRule"/>
</dbReference>
<evidence type="ECO:0000313" key="8">
    <source>
        <dbReference type="Proteomes" id="UP000184144"/>
    </source>
</evidence>
<dbReference type="Pfam" id="PF04263">
    <property type="entry name" value="TPK_catalytic"/>
    <property type="match status" value="1"/>
</dbReference>
<dbReference type="SUPFAM" id="SSF63999">
    <property type="entry name" value="Thiamin pyrophosphokinase, catalytic domain"/>
    <property type="match status" value="1"/>
</dbReference>
<dbReference type="InterPro" id="IPR053149">
    <property type="entry name" value="TPK"/>
</dbReference>
<evidence type="ECO:0000256" key="4">
    <source>
        <dbReference type="ARBA" id="ARBA00022840"/>
    </source>
</evidence>
<dbReference type="InterPro" id="IPR036759">
    <property type="entry name" value="TPK_catalytic_sf"/>
</dbReference>
<accession>A0A1M4TCA1</accession>
<keyword evidence="1" id="KW-0808">Transferase</keyword>
<proteinExistence type="predicted"/>
<evidence type="ECO:0000313" key="7">
    <source>
        <dbReference type="EMBL" id="SHE42096.1"/>
    </source>
</evidence>
<sequence length="234" mass="24851">MLPFVSSVSINTRSMARIVHTPLFMTLLGGASTHFSHVNQSLKMAPILVCADGGADLAVEHGLQPEAVIGDLDSLSDAARRKLDPSRVHHIAEQDSTDFEKCLRSVSAPAILAHGFSGGRLDHQLAACTALVRHPDQRCILMGEEDLCFLAPLTFEIDLPVGTRFSLYPMGEVSGTSTGLLYPIDGLVMSPSTRGGTSNEVTGPVSLSLSARLMLVLLPVAHVDAVLDRLVASS</sequence>
<evidence type="ECO:0000256" key="1">
    <source>
        <dbReference type="ARBA" id="ARBA00022679"/>
    </source>
</evidence>
<feature type="domain" description="Thiamin pyrophosphokinase catalytic" evidence="6">
    <location>
        <begin position="39"/>
        <end position="137"/>
    </location>
</feature>
<dbReference type="PANTHER" id="PTHR41299">
    <property type="entry name" value="THIAMINE PYROPHOSPHOKINASE"/>
    <property type="match status" value="1"/>
</dbReference>
<dbReference type="Proteomes" id="UP000184144">
    <property type="component" value="Unassembled WGS sequence"/>
</dbReference>
<dbReference type="STRING" id="1486859.SAMN05444273_101373"/>
<dbReference type="GO" id="GO:0005524">
    <property type="term" value="F:ATP binding"/>
    <property type="evidence" value="ECO:0007669"/>
    <property type="project" value="UniProtKB-KW"/>
</dbReference>
<dbReference type="GO" id="GO:0016301">
    <property type="term" value="F:kinase activity"/>
    <property type="evidence" value="ECO:0007669"/>
    <property type="project" value="UniProtKB-KW"/>
</dbReference>
<dbReference type="PANTHER" id="PTHR41299:SF1">
    <property type="entry name" value="THIAMINE PYROPHOSPHOKINASE"/>
    <property type="match status" value="1"/>
</dbReference>
<evidence type="ECO:0000256" key="3">
    <source>
        <dbReference type="ARBA" id="ARBA00022777"/>
    </source>
</evidence>
<dbReference type="GO" id="GO:0009229">
    <property type="term" value="P:thiamine diphosphate biosynthetic process"/>
    <property type="evidence" value="ECO:0007669"/>
    <property type="project" value="InterPro"/>
</dbReference>
<evidence type="ECO:0000259" key="6">
    <source>
        <dbReference type="Pfam" id="PF04263"/>
    </source>
</evidence>
<dbReference type="EC" id="2.7.6.2" evidence="5"/>
<protein>
    <recommendedName>
        <fullName evidence="5">Thiamine diphosphokinase</fullName>
        <ecNumber evidence="5">2.7.6.2</ecNumber>
    </recommendedName>
</protein>
<name>A0A1M4TCA1_9RHOB</name>
<reference evidence="8" key="1">
    <citation type="submission" date="2016-11" db="EMBL/GenBank/DDBJ databases">
        <authorList>
            <person name="Varghese N."/>
            <person name="Submissions S."/>
        </authorList>
    </citation>
    <scope>NUCLEOTIDE SEQUENCE [LARGE SCALE GENOMIC DNA]</scope>
    <source>
        <strain evidence="8">DSM 100566</strain>
    </source>
</reference>
<dbReference type="SUPFAM" id="SSF63862">
    <property type="entry name" value="Thiamin pyrophosphokinase, substrate-binding domain"/>
    <property type="match status" value="1"/>
</dbReference>
<keyword evidence="4" id="KW-0067">ATP-binding</keyword>
<keyword evidence="2" id="KW-0547">Nucleotide-binding</keyword>
<dbReference type="Gene3D" id="3.40.50.10240">
    <property type="entry name" value="Thiamin pyrophosphokinase, catalytic domain"/>
    <property type="match status" value="1"/>
</dbReference>
<dbReference type="InterPro" id="IPR036371">
    <property type="entry name" value="TPK_B1-bd_sf"/>
</dbReference>
<keyword evidence="3 7" id="KW-0418">Kinase</keyword>
<dbReference type="RefSeq" id="WP_281250171.1">
    <property type="nucleotide sequence ID" value="NZ_FQUV01000001.1"/>
</dbReference>
<dbReference type="EMBL" id="FQUV01000001">
    <property type="protein sequence ID" value="SHE42096.1"/>
    <property type="molecule type" value="Genomic_DNA"/>
</dbReference>
<dbReference type="GO" id="GO:0006772">
    <property type="term" value="P:thiamine metabolic process"/>
    <property type="evidence" value="ECO:0007669"/>
    <property type="project" value="UniProtKB-UniRule"/>
</dbReference>
<evidence type="ECO:0000256" key="5">
    <source>
        <dbReference type="NCBIfam" id="TIGR01378"/>
    </source>
</evidence>
<dbReference type="AlphaFoldDB" id="A0A1M4TCA1"/>
<organism evidence="7 8">
    <name type="scientific">Litoreibacter ascidiaceicola</name>
    <dbReference type="NCBI Taxonomy" id="1486859"/>
    <lineage>
        <taxon>Bacteria</taxon>
        <taxon>Pseudomonadati</taxon>
        <taxon>Pseudomonadota</taxon>
        <taxon>Alphaproteobacteria</taxon>
        <taxon>Rhodobacterales</taxon>
        <taxon>Roseobacteraceae</taxon>
        <taxon>Litoreibacter</taxon>
    </lineage>
</organism>